<dbReference type="Proteomes" id="UP000323856">
    <property type="component" value="Unassembled WGS sequence"/>
</dbReference>
<dbReference type="Pfam" id="PF12833">
    <property type="entry name" value="HTH_18"/>
    <property type="match status" value="1"/>
</dbReference>
<dbReference type="InterPro" id="IPR050204">
    <property type="entry name" value="AraC_XylS_family_regulators"/>
</dbReference>
<dbReference type="EMBL" id="VOBL01000013">
    <property type="protein sequence ID" value="KAA0975972.1"/>
    <property type="molecule type" value="Genomic_DNA"/>
</dbReference>
<evidence type="ECO:0000256" key="2">
    <source>
        <dbReference type="ARBA" id="ARBA00023125"/>
    </source>
</evidence>
<comment type="caution">
    <text evidence="5">The sequence shown here is derived from an EMBL/GenBank/DDBJ whole genome shotgun (WGS) entry which is preliminary data.</text>
</comment>
<dbReference type="InterPro" id="IPR035418">
    <property type="entry name" value="AraC-bd_2"/>
</dbReference>
<dbReference type="InterPro" id="IPR018060">
    <property type="entry name" value="HTH_AraC"/>
</dbReference>
<dbReference type="RefSeq" id="WP_149620050.1">
    <property type="nucleotide sequence ID" value="NZ_VOBL01000013.1"/>
</dbReference>
<evidence type="ECO:0000259" key="4">
    <source>
        <dbReference type="PROSITE" id="PS01124"/>
    </source>
</evidence>
<keyword evidence="3" id="KW-0804">Transcription</keyword>
<reference evidence="5 6" key="1">
    <citation type="submission" date="2019-07" db="EMBL/GenBank/DDBJ databases">
        <title>Analysis of the biochemical properties, biological activity and biotechnological potential of siderophores and biosurfactants produced by Antarctic psychrotolerant bacteria.</title>
        <authorList>
            <person name="Styczynski M."/>
            <person name="Krucon T."/>
            <person name="Decewicz P."/>
            <person name="Dziewit L."/>
        </authorList>
    </citation>
    <scope>NUCLEOTIDE SEQUENCE [LARGE SCALE GENOMIC DNA]</scope>
    <source>
        <strain evidence="5 6">ANT_H27</strain>
    </source>
</reference>
<gene>
    <name evidence="5" type="ORF">FQ154_13010</name>
</gene>
<dbReference type="AlphaFoldDB" id="A0A5B0ECC1"/>
<dbReference type="InterPro" id="IPR009057">
    <property type="entry name" value="Homeodomain-like_sf"/>
</dbReference>
<evidence type="ECO:0000256" key="1">
    <source>
        <dbReference type="ARBA" id="ARBA00023015"/>
    </source>
</evidence>
<organism evidence="5 6">
    <name type="scientific">Paeniglutamicibacter gangotriensis</name>
    <dbReference type="NCBI Taxonomy" id="254787"/>
    <lineage>
        <taxon>Bacteria</taxon>
        <taxon>Bacillati</taxon>
        <taxon>Actinomycetota</taxon>
        <taxon>Actinomycetes</taxon>
        <taxon>Micrococcales</taxon>
        <taxon>Micrococcaceae</taxon>
        <taxon>Paeniglutamicibacter</taxon>
    </lineage>
</organism>
<dbReference type="PROSITE" id="PS01124">
    <property type="entry name" value="HTH_ARAC_FAMILY_2"/>
    <property type="match status" value="1"/>
</dbReference>
<keyword evidence="2" id="KW-0238">DNA-binding</keyword>
<dbReference type="PANTHER" id="PTHR46796:SF6">
    <property type="entry name" value="ARAC SUBFAMILY"/>
    <property type="match status" value="1"/>
</dbReference>
<dbReference type="GO" id="GO:0043565">
    <property type="term" value="F:sequence-specific DNA binding"/>
    <property type="evidence" value="ECO:0007669"/>
    <property type="project" value="InterPro"/>
</dbReference>
<evidence type="ECO:0000313" key="5">
    <source>
        <dbReference type="EMBL" id="KAA0975972.1"/>
    </source>
</evidence>
<dbReference type="Pfam" id="PF14525">
    <property type="entry name" value="AraC_binding_2"/>
    <property type="match status" value="1"/>
</dbReference>
<protein>
    <submittedName>
        <fullName evidence="5">Helix-turn-helix domain-containing protein</fullName>
    </submittedName>
</protein>
<dbReference type="Gene3D" id="1.10.10.60">
    <property type="entry name" value="Homeodomain-like"/>
    <property type="match status" value="1"/>
</dbReference>
<dbReference type="OrthoDB" id="9799345at2"/>
<feature type="domain" description="HTH araC/xylS-type" evidence="4">
    <location>
        <begin position="207"/>
        <end position="308"/>
    </location>
</feature>
<sequence>MYQIEEANSFSQWRDMISSTFVPLEAEQVRSGPFTGRIGGRILQDVGIMRLEADAQTVRRSPALIARGGTGHYKLSLQLAGHGLLLQDGREAVLSPGDVAIYDTQRPYTLNFDSSFESLVLMFPQHLLGLSSEDVSELTAVSMGQGNRLAGAIAPFIASIAGQLPELKSPIGHRLAMNIVDLLSTLLADEIYSRPDSGTDNHARMLRRIQHHIEANLADPLLGPDAIAAAHHMATRTLHKIFSASSLTVAGWIRERRLEACRRDLADPLCAHVGIGQIGVRWGLIDAAHFSRIFRAAFGASPSNYRQDPGALMR</sequence>
<dbReference type="SMART" id="SM00342">
    <property type="entry name" value="HTH_ARAC"/>
    <property type="match status" value="1"/>
</dbReference>
<evidence type="ECO:0000313" key="6">
    <source>
        <dbReference type="Proteomes" id="UP000323856"/>
    </source>
</evidence>
<proteinExistence type="predicted"/>
<dbReference type="GO" id="GO:0003700">
    <property type="term" value="F:DNA-binding transcription factor activity"/>
    <property type="evidence" value="ECO:0007669"/>
    <property type="project" value="InterPro"/>
</dbReference>
<keyword evidence="1" id="KW-0805">Transcription regulation</keyword>
<name>A0A5B0ECC1_9MICC</name>
<evidence type="ECO:0000256" key="3">
    <source>
        <dbReference type="ARBA" id="ARBA00023163"/>
    </source>
</evidence>
<dbReference type="PANTHER" id="PTHR46796">
    <property type="entry name" value="HTH-TYPE TRANSCRIPTIONAL ACTIVATOR RHAS-RELATED"/>
    <property type="match status" value="1"/>
</dbReference>
<accession>A0A5B0ECC1</accession>
<dbReference type="SUPFAM" id="SSF46689">
    <property type="entry name" value="Homeodomain-like"/>
    <property type="match status" value="1"/>
</dbReference>